<protein>
    <submittedName>
        <fullName evidence="1">Uncharacterized protein</fullName>
    </submittedName>
</protein>
<comment type="caution">
    <text evidence="1">The sequence shown here is derived from an EMBL/GenBank/DDBJ whole genome shotgun (WGS) entry which is preliminary data.</text>
</comment>
<keyword evidence="2" id="KW-1185">Reference proteome</keyword>
<reference evidence="1 2" key="1">
    <citation type="submission" date="2024-10" db="EMBL/GenBank/DDBJ databases">
        <authorList>
            <person name="Kim D."/>
        </authorList>
    </citation>
    <scope>NUCLEOTIDE SEQUENCE [LARGE SCALE GENOMIC DNA]</scope>
    <source>
        <strain evidence="1">BH-2024</strain>
    </source>
</reference>
<dbReference type="AlphaFoldDB" id="A0ABD2MB37"/>
<dbReference type="EMBL" id="JBICBT010000096">
    <property type="protein sequence ID" value="KAL3123594.1"/>
    <property type="molecule type" value="Genomic_DNA"/>
</dbReference>
<evidence type="ECO:0000313" key="2">
    <source>
        <dbReference type="Proteomes" id="UP001620626"/>
    </source>
</evidence>
<accession>A0ABD2MB37</accession>
<name>A0ABD2MB37_9BILA</name>
<sequence>MYQSRCEQIRGWANPTARGFDGCYHCDGDHFVRACPLLHPHGVRVERSAFAAGHGHTSPVNARIGIQIHWGFRTAVGIVAAVATRTTSASNHIFVMFVGTHVMLCTAMV</sequence>
<evidence type="ECO:0000313" key="1">
    <source>
        <dbReference type="EMBL" id="KAL3123594.1"/>
    </source>
</evidence>
<organism evidence="1 2">
    <name type="scientific">Heterodera trifolii</name>
    <dbReference type="NCBI Taxonomy" id="157864"/>
    <lineage>
        <taxon>Eukaryota</taxon>
        <taxon>Metazoa</taxon>
        <taxon>Ecdysozoa</taxon>
        <taxon>Nematoda</taxon>
        <taxon>Chromadorea</taxon>
        <taxon>Rhabditida</taxon>
        <taxon>Tylenchina</taxon>
        <taxon>Tylenchomorpha</taxon>
        <taxon>Tylenchoidea</taxon>
        <taxon>Heteroderidae</taxon>
        <taxon>Heteroderinae</taxon>
        <taxon>Heterodera</taxon>
    </lineage>
</organism>
<proteinExistence type="predicted"/>
<gene>
    <name evidence="1" type="ORF">niasHT_005139</name>
</gene>
<dbReference type="Proteomes" id="UP001620626">
    <property type="component" value="Unassembled WGS sequence"/>
</dbReference>